<proteinExistence type="predicted"/>
<protein>
    <submittedName>
        <fullName evidence="1">Uncharacterized protein</fullName>
    </submittedName>
</protein>
<evidence type="ECO:0000313" key="1">
    <source>
        <dbReference type="EMBL" id="GAQ79505.1"/>
    </source>
</evidence>
<sequence>MARIRRQTLLSLRQDELRQLLYRAALACTDASYVQENPLVFPSQRQRTLLFRMGADRGRVEAGFNSRQELQQFFDETREHLIQFKAAHRPGTGIAHGIIREVLRTWAPPGHKLQTLREQHYAVLLGPCNMTIWVLRQLLDVYGVSGACLQRIREQSRAERLLEHLRTLPNNSPTEVLGRRQAARIAASRNDPAVRARIAAALDRQTAAITELVEFLN</sequence>
<dbReference type="AlphaFoldDB" id="A0A1Y1HLK9"/>
<reference evidence="1 2" key="1">
    <citation type="journal article" date="2014" name="Nat. Commun.">
        <title>Klebsormidium flaccidum genome reveals primary factors for plant terrestrial adaptation.</title>
        <authorList>
            <person name="Hori K."/>
            <person name="Maruyama F."/>
            <person name="Fujisawa T."/>
            <person name="Togashi T."/>
            <person name="Yamamoto N."/>
            <person name="Seo M."/>
            <person name="Sato S."/>
            <person name="Yamada T."/>
            <person name="Mori H."/>
            <person name="Tajima N."/>
            <person name="Moriyama T."/>
            <person name="Ikeuchi M."/>
            <person name="Watanabe M."/>
            <person name="Wada H."/>
            <person name="Kobayashi K."/>
            <person name="Saito M."/>
            <person name="Masuda T."/>
            <person name="Sasaki-Sekimoto Y."/>
            <person name="Mashiguchi K."/>
            <person name="Awai K."/>
            <person name="Shimojima M."/>
            <person name="Masuda S."/>
            <person name="Iwai M."/>
            <person name="Nobusawa T."/>
            <person name="Narise T."/>
            <person name="Kondo S."/>
            <person name="Saito H."/>
            <person name="Sato R."/>
            <person name="Murakawa M."/>
            <person name="Ihara Y."/>
            <person name="Oshima-Yamada Y."/>
            <person name="Ohtaka K."/>
            <person name="Satoh M."/>
            <person name="Sonobe K."/>
            <person name="Ishii M."/>
            <person name="Ohtani R."/>
            <person name="Kanamori-Sato M."/>
            <person name="Honoki R."/>
            <person name="Miyazaki D."/>
            <person name="Mochizuki H."/>
            <person name="Umetsu J."/>
            <person name="Higashi K."/>
            <person name="Shibata D."/>
            <person name="Kamiya Y."/>
            <person name="Sato N."/>
            <person name="Nakamura Y."/>
            <person name="Tabata S."/>
            <person name="Ida S."/>
            <person name="Kurokawa K."/>
            <person name="Ohta H."/>
        </authorList>
    </citation>
    <scope>NUCLEOTIDE SEQUENCE [LARGE SCALE GENOMIC DNA]</scope>
    <source>
        <strain evidence="1 2">NIES-2285</strain>
    </source>
</reference>
<evidence type="ECO:0000313" key="2">
    <source>
        <dbReference type="Proteomes" id="UP000054558"/>
    </source>
</evidence>
<accession>A0A1Y1HLK9</accession>
<keyword evidence="2" id="KW-1185">Reference proteome</keyword>
<dbReference type="EMBL" id="DF236981">
    <property type="protein sequence ID" value="GAQ79505.1"/>
    <property type="molecule type" value="Genomic_DNA"/>
</dbReference>
<name>A0A1Y1HLK9_KLENI</name>
<organism evidence="1 2">
    <name type="scientific">Klebsormidium nitens</name>
    <name type="common">Green alga</name>
    <name type="synonym">Ulothrix nitens</name>
    <dbReference type="NCBI Taxonomy" id="105231"/>
    <lineage>
        <taxon>Eukaryota</taxon>
        <taxon>Viridiplantae</taxon>
        <taxon>Streptophyta</taxon>
        <taxon>Klebsormidiophyceae</taxon>
        <taxon>Klebsormidiales</taxon>
        <taxon>Klebsormidiaceae</taxon>
        <taxon>Klebsormidium</taxon>
    </lineage>
</organism>
<dbReference type="Proteomes" id="UP000054558">
    <property type="component" value="Unassembled WGS sequence"/>
</dbReference>
<gene>
    <name evidence="1" type="ORF">KFL_000320030</name>
</gene>